<keyword evidence="1" id="KW-0175">Coiled coil</keyword>
<organism evidence="4 5">
    <name type="scientific">Pseudovirgaria hyperparasitica</name>
    <dbReference type="NCBI Taxonomy" id="470096"/>
    <lineage>
        <taxon>Eukaryota</taxon>
        <taxon>Fungi</taxon>
        <taxon>Dikarya</taxon>
        <taxon>Ascomycota</taxon>
        <taxon>Pezizomycotina</taxon>
        <taxon>Dothideomycetes</taxon>
        <taxon>Dothideomycetes incertae sedis</taxon>
        <taxon>Acrospermales</taxon>
        <taxon>Acrospermaceae</taxon>
        <taxon>Pseudovirgaria</taxon>
    </lineage>
</organism>
<dbReference type="GO" id="GO:0003700">
    <property type="term" value="F:DNA-binding transcription factor activity"/>
    <property type="evidence" value="ECO:0007669"/>
    <property type="project" value="InterPro"/>
</dbReference>
<dbReference type="InterPro" id="IPR046347">
    <property type="entry name" value="bZIP_sf"/>
</dbReference>
<evidence type="ECO:0000313" key="4">
    <source>
        <dbReference type="EMBL" id="KAF2752564.1"/>
    </source>
</evidence>
<keyword evidence="5" id="KW-1185">Reference proteome</keyword>
<evidence type="ECO:0000256" key="2">
    <source>
        <dbReference type="SAM" id="MobiDB-lite"/>
    </source>
</evidence>
<evidence type="ECO:0000313" key="5">
    <source>
        <dbReference type="Proteomes" id="UP000799437"/>
    </source>
</evidence>
<dbReference type="EMBL" id="ML996607">
    <property type="protein sequence ID" value="KAF2752564.1"/>
    <property type="molecule type" value="Genomic_DNA"/>
</dbReference>
<dbReference type="RefSeq" id="XP_033595022.1">
    <property type="nucleotide sequence ID" value="XM_033747756.1"/>
</dbReference>
<proteinExistence type="predicted"/>
<dbReference type="PROSITE" id="PS00036">
    <property type="entry name" value="BZIP_BASIC"/>
    <property type="match status" value="1"/>
</dbReference>
<dbReference type="Proteomes" id="UP000799437">
    <property type="component" value="Unassembled WGS sequence"/>
</dbReference>
<reference evidence="4" key="1">
    <citation type="journal article" date="2020" name="Stud. Mycol.">
        <title>101 Dothideomycetes genomes: a test case for predicting lifestyles and emergence of pathogens.</title>
        <authorList>
            <person name="Haridas S."/>
            <person name="Albert R."/>
            <person name="Binder M."/>
            <person name="Bloem J."/>
            <person name="Labutti K."/>
            <person name="Salamov A."/>
            <person name="Andreopoulos B."/>
            <person name="Baker S."/>
            <person name="Barry K."/>
            <person name="Bills G."/>
            <person name="Bluhm B."/>
            <person name="Cannon C."/>
            <person name="Castanera R."/>
            <person name="Culley D."/>
            <person name="Daum C."/>
            <person name="Ezra D."/>
            <person name="Gonzalez J."/>
            <person name="Henrissat B."/>
            <person name="Kuo A."/>
            <person name="Liang C."/>
            <person name="Lipzen A."/>
            <person name="Lutzoni F."/>
            <person name="Magnuson J."/>
            <person name="Mondo S."/>
            <person name="Nolan M."/>
            <person name="Ohm R."/>
            <person name="Pangilinan J."/>
            <person name="Park H.-J."/>
            <person name="Ramirez L."/>
            <person name="Alfaro M."/>
            <person name="Sun H."/>
            <person name="Tritt A."/>
            <person name="Yoshinaga Y."/>
            <person name="Zwiers L.-H."/>
            <person name="Turgeon B."/>
            <person name="Goodwin S."/>
            <person name="Spatafora J."/>
            <person name="Crous P."/>
            <person name="Grigoriev I."/>
        </authorList>
    </citation>
    <scope>NUCLEOTIDE SEQUENCE</scope>
    <source>
        <strain evidence="4">CBS 121739</strain>
    </source>
</reference>
<feature type="coiled-coil region" evidence="1">
    <location>
        <begin position="143"/>
        <end position="184"/>
    </location>
</feature>
<feature type="compositionally biased region" description="Basic and acidic residues" evidence="2">
    <location>
        <begin position="1"/>
        <end position="11"/>
    </location>
</feature>
<feature type="compositionally biased region" description="Polar residues" evidence="2">
    <location>
        <begin position="12"/>
        <end position="26"/>
    </location>
</feature>
<sequence length="200" mass="22415">MRERSTGRTELDSQTSGSSFSQKTDDNSVYSFQDDLSYPVVTSYPGHLQAPIASAGAAVGLLPFPDANHRTKSRTSSNIQLQDRTDSGLAFGGDYEHYTRLDKYGRAYQIPVEIKSGSKQADDRRKRNAGASARFRQRRKAREKELASKLDAASKEVEAARATIEDLKCRLDQALEDKEFCRQKSATLEIREMTRVTKDI</sequence>
<dbReference type="OrthoDB" id="2247093at2759"/>
<feature type="domain" description="BZIP" evidence="3">
    <location>
        <begin position="124"/>
        <end position="138"/>
    </location>
</feature>
<feature type="region of interest" description="Disordered" evidence="2">
    <location>
        <begin position="1"/>
        <end position="26"/>
    </location>
</feature>
<protein>
    <recommendedName>
        <fullName evidence="3">BZIP domain-containing protein</fullName>
    </recommendedName>
</protein>
<evidence type="ECO:0000256" key="1">
    <source>
        <dbReference type="SAM" id="Coils"/>
    </source>
</evidence>
<dbReference type="InterPro" id="IPR004827">
    <property type="entry name" value="bZIP"/>
</dbReference>
<evidence type="ECO:0000259" key="3">
    <source>
        <dbReference type="PROSITE" id="PS00036"/>
    </source>
</evidence>
<dbReference type="AlphaFoldDB" id="A0A6A6VS25"/>
<name>A0A6A6VS25_9PEZI</name>
<dbReference type="SUPFAM" id="SSF57959">
    <property type="entry name" value="Leucine zipper domain"/>
    <property type="match status" value="1"/>
</dbReference>
<feature type="region of interest" description="Disordered" evidence="2">
    <location>
        <begin position="115"/>
        <end position="138"/>
    </location>
</feature>
<dbReference type="GeneID" id="54488810"/>
<gene>
    <name evidence="4" type="ORF">EJ05DRAFT_505914</name>
</gene>
<dbReference type="Gene3D" id="1.20.5.170">
    <property type="match status" value="1"/>
</dbReference>
<dbReference type="Pfam" id="PF07716">
    <property type="entry name" value="bZIP_2"/>
    <property type="match status" value="1"/>
</dbReference>
<accession>A0A6A6VS25</accession>